<keyword evidence="5" id="KW-0413">Isomerase</keyword>
<dbReference type="Gene3D" id="3.30.1060.10">
    <property type="entry name" value="Peptide methionine sulphoxide reductase MsrA"/>
    <property type="match status" value="1"/>
</dbReference>
<sequence>MSALNYLDVLGQQSLRYTKGLTGGVTSLALQGIQFPAMLSFRLAKARPFLSSARRGAPSICTRATAKPGDYCQVHYTGTLDDGSIFDSSRGRDPLEFVIGAGKVIKGFDRAVTGLAVGGSRKQRVEPAEAYGEADANAIISFPVSQAPDGLKPGVKVQLSNGMVANVKAMDKEVITLDLNHELAGKALTFDVELVRLVPSERLQRATFAAGCFWGPELAFQRVPGVLETEVGYSNGQTKNPTYEDVCGGDTGHAEVVQVMYDPDVVSYERLLEEFWARHNPTHLNRQGNDVGTQYRSAIFTHTAEQLEAALKSKVAVQAKHKEPVVTQVEPLENYSPAEPYHQQYLAKGGRFGRPQSSAKGCDDPIRCYG</sequence>
<dbReference type="SUPFAM" id="SSF55068">
    <property type="entry name" value="Peptide methionine sulfoxide reductase"/>
    <property type="match status" value="1"/>
</dbReference>
<dbReference type="NCBIfam" id="TIGR00401">
    <property type="entry name" value="msrA"/>
    <property type="match status" value="1"/>
</dbReference>
<dbReference type="InterPro" id="IPR046357">
    <property type="entry name" value="PPIase_dom_sf"/>
</dbReference>
<dbReference type="InterPro" id="IPR050162">
    <property type="entry name" value="MsrA_MetSO_reductase"/>
</dbReference>
<dbReference type="EMBL" id="BNCO01000037">
    <property type="protein sequence ID" value="GIL59957.1"/>
    <property type="molecule type" value="Genomic_DNA"/>
</dbReference>
<dbReference type="PROSITE" id="PS50059">
    <property type="entry name" value="FKBP_PPIASE"/>
    <property type="match status" value="1"/>
</dbReference>
<evidence type="ECO:0000256" key="2">
    <source>
        <dbReference type="ARBA" id="ARBA00023002"/>
    </source>
</evidence>
<dbReference type="Pfam" id="PF00254">
    <property type="entry name" value="FKBP_C"/>
    <property type="match status" value="1"/>
</dbReference>
<comment type="catalytic activity">
    <reaction evidence="5">
        <text>[protein]-peptidylproline (omega=180) = [protein]-peptidylproline (omega=0)</text>
        <dbReference type="Rhea" id="RHEA:16237"/>
        <dbReference type="Rhea" id="RHEA-COMP:10747"/>
        <dbReference type="Rhea" id="RHEA-COMP:10748"/>
        <dbReference type="ChEBI" id="CHEBI:83833"/>
        <dbReference type="ChEBI" id="CHEBI:83834"/>
        <dbReference type="EC" id="5.2.1.8"/>
    </reaction>
</comment>
<dbReference type="Proteomes" id="UP000747399">
    <property type="component" value="Unassembled WGS sequence"/>
</dbReference>
<dbReference type="AlphaFoldDB" id="A0A8J4BEY0"/>
<keyword evidence="2" id="KW-0560">Oxidoreductase</keyword>
<organism evidence="8 9">
    <name type="scientific">Volvox africanus</name>
    <dbReference type="NCBI Taxonomy" id="51714"/>
    <lineage>
        <taxon>Eukaryota</taxon>
        <taxon>Viridiplantae</taxon>
        <taxon>Chlorophyta</taxon>
        <taxon>core chlorophytes</taxon>
        <taxon>Chlorophyceae</taxon>
        <taxon>CS clade</taxon>
        <taxon>Chlamydomonadales</taxon>
        <taxon>Volvocaceae</taxon>
        <taxon>Volvox</taxon>
    </lineage>
</organism>
<dbReference type="SUPFAM" id="SSF54534">
    <property type="entry name" value="FKBP-like"/>
    <property type="match status" value="1"/>
</dbReference>
<proteinExistence type="inferred from homology"/>
<evidence type="ECO:0000256" key="5">
    <source>
        <dbReference type="PROSITE-ProRule" id="PRU00277"/>
    </source>
</evidence>
<dbReference type="Pfam" id="PF01625">
    <property type="entry name" value="PMSR"/>
    <property type="match status" value="1"/>
</dbReference>
<dbReference type="InterPro" id="IPR002569">
    <property type="entry name" value="Met_Sox_Rdtase_MsrA_dom"/>
</dbReference>
<dbReference type="GO" id="GO:0005737">
    <property type="term" value="C:cytoplasm"/>
    <property type="evidence" value="ECO:0007669"/>
    <property type="project" value="TreeGrafter"/>
</dbReference>
<dbReference type="InterPro" id="IPR036509">
    <property type="entry name" value="Met_Sox_Rdtase_MsrA_sf"/>
</dbReference>
<name>A0A8J4BEY0_9CHLO</name>
<dbReference type="Gene3D" id="3.10.50.40">
    <property type="match status" value="1"/>
</dbReference>
<comment type="similarity">
    <text evidence="1">Belongs to the MsrA Met sulfoxide reductase family.</text>
</comment>
<dbReference type="InterPro" id="IPR001179">
    <property type="entry name" value="PPIase_FKBP_dom"/>
</dbReference>
<keyword evidence="9" id="KW-1185">Reference proteome</keyword>
<gene>
    <name evidence="8" type="ORF">Vafri_14605</name>
</gene>
<dbReference type="PANTHER" id="PTHR42799">
    <property type="entry name" value="MITOCHONDRIAL PEPTIDE METHIONINE SULFOXIDE REDUCTASE"/>
    <property type="match status" value="1"/>
</dbReference>
<reference evidence="8" key="1">
    <citation type="journal article" date="2021" name="Proc. Natl. Acad. Sci. U.S.A.">
        <title>Three genomes in the algal genus Volvox reveal the fate of a haploid sex-determining region after a transition to homothallism.</title>
        <authorList>
            <person name="Yamamoto K."/>
            <person name="Hamaji T."/>
            <person name="Kawai-Toyooka H."/>
            <person name="Matsuzaki R."/>
            <person name="Takahashi F."/>
            <person name="Nishimura Y."/>
            <person name="Kawachi M."/>
            <person name="Noguchi H."/>
            <person name="Minakuchi Y."/>
            <person name="Umen J.G."/>
            <person name="Toyoda A."/>
            <person name="Nozaki H."/>
        </authorList>
    </citation>
    <scope>NUCLEOTIDE SEQUENCE</scope>
    <source>
        <strain evidence="8">NIES-3780</strain>
    </source>
</reference>
<evidence type="ECO:0000256" key="1">
    <source>
        <dbReference type="ARBA" id="ARBA00005591"/>
    </source>
</evidence>
<keyword evidence="5" id="KW-0697">Rotamase</keyword>
<dbReference type="FunFam" id="3.30.1060.10:FF:000002">
    <property type="entry name" value="Peptide methionine sulfoxide reductase"/>
    <property type="match status" value="1"/>
</dbReference>
<evidence type="ECO:0000259" key="7">
    <source>
        <dbReference type="PROSITE" id="PS50059"/>
    </source>
</evidence>
<evidence type="ECO:0000256" key="6">
    <source>
        <dbReference type="SAM" id="MobiDB-lite"/>
    </source>
</evidence>
<protein>
    <recommendedName>
        <fullName evidence="5">peptidylprolyl isomerase</fullName>
        <ecNumber evidence="5">5.2.1.8</ecNumber>
    </recommendedName>
</protein>
<feature type="domain" description="PPIase FKBP-type" evidence="7">
    <location>
        <begin position="69"/>
        <end position="163"/>
    </location>
</feature>
<dbReference type="HAMAP" id="MF_01401">
    <property type="entry name" value="MsrA"/>
    <property type="match status" value="1"/>
</dbReference>
<evidence type="ECO:0000256" key="3">
    <source>
        <dbReference type="ARBA" id="ARBA00047806"/>
    </source>
</evidence>
<comment type="caution">
    <text evidence="8">The sequence shown here is derived from an EMBL/GenBank/DDBJ whole genome shotgun (WGS) entry which is preliminary data.</text>
</comment>
<feature type="compositionally biased region" description="Basic and acidic residues" evidence="6">
    <location>
        <begin position="361"/>
        <end position="370"/>
    </location>
</feature>
<dbReference type="GO" id="GO:0008113">
    <property type="term" value="F:peptide-methionine (S)-S-oxide reductase activity"/>
    <property type="evidence" value="ECO:0007669"/>
    <property type="project" value="UniProtKB-EC"/>
</dbReference>
<feature type="region of interest" description="Disordered" evidence="6">
    <location>
        <begin position="350"/>
        <end position="370"/>
    </location>
</feature>
<dbReference type="GO" id="GO:0003755">
    <property type="term" value="F:peptidyl-prolyl cis-trans isomerase activity"/>
    <property type="evidence" value="ECO:0007669"/>
    <property type="project" value="UniProtKB-KW"/>
</dbReference>
<comment type="catalytic activity">
    <reaction evidence="4">
        <text>[thioredoxin]-disulfide + L-methionine + H2O = L-methionine (S)-S-oxide + [thioredoxin]-dithiol</text>
        <dbReference type="Rhea" id="RHEA:19993"/>
        <dbReference type="Rhea" id="RHEA-COMP:10698"/>
        <dbReference type="Rhea" id="RHEA-COMP:10700"/>
        <dbReference type="ChEBI" id="CHEBI:15377"/>
        <dbReference type="ChEBI" id="CHEBI:29950"/>
        <dbReference type="ChEBI" id="CHEBI:50058"/>
        <dbReference type="ChEBI" id="CHEBI:57844"/>
        <dbReference type="ChEBI" id="CHEBI:58772"/>
        <dbReference type="EC" id="1.8.4.11"/>
    </reaction>
</comment>
<evidence type="ECO:0000256" key="4">
    <source>
        <dbReference type="ARBA" id="ARBA00048782"/>
    </source>
</evidence>
<dbReference type="EC" id="5.2.1.8" evidence="5"/>
<evidence type="ECO:0000313" key="9">
    <source>
        <dbReference type="Proteomes" id="UP000747399"/>
    </source>
</evidence>
<dbReference type="GO" id="GO:0034599">
    <property type="term" value="P:cellular response to oxidative stress"/>
    <property type="evidence" value="ECO:0007669"/>
    <property type="project" value="TreeGrafter"/>
</dbReference>
<dbReference type="PANTHER" id="PTHR42799:SF2">
    <property type="entry name" value="MITOCHONDRIAL PEPTIDE METHIONINE SULFOXIDE REDUCTASE"/>
    <property type="match status" value="1"/>
</dbReference>
<evidence type="ECO:0000313" key="8">
    <source>
        <dbReference type="EMBL" id="GIL59957.1"/>
    </source>
</evidence>
<accession>A0A8J4BEY0</accession>
<comment type="catalytic activity">
    <reaction evidence="3">
        <text>L-methionyl-[protein] + [thioredoxin]-disulfide + H2O = L-methionyl-(S)-S-oxide-[protein] + [thioredoxin]-dithiol</text>
        <dbReference type="Rhea" id="RHEA:14217"/>
        <dbReference type="Rhea" id="RHEA-COMP:10698"/>
        <dbReference type="Rhea" id="RHEA-COMP:10700"/>
        <dbReference type="Rhea" id="RHEA-COMP:12313"/>
        <dbReference type="Rhea" id="RHEA-COMP:12315"/>
        <dbReference type="ChEBI" id="CHEBI:15377"/>
        <dbReference type="ChEBI" id="CHEBI:16044"/>
        <dbReference type="ChEBI" id="CHEBI:29950"/>
        <dbReference type="ChEBI" id="CHEBI:44120"/>
        <dbReference type="ChEBI" id="CHEBI:50058"/>
        <dbReference type="EC" id="1.8.4.11"/>
    </reaction>
</comment>